<evidence type="ECO:0000313" key="3">
    <source>
        <dbReference type="Proteomes" id="UP000198873"/>
    </source>
</evidence>
<dbReference type="EMBL" id="FPAB01000002">
    <property type="protein sequence ID" value="SFS51865.1"/>
    <property type="molecule type" value="Genomic_DNA"/>
</dbReference>
<sequence>MHPYESTRPQHSPTHAAIPGQLGSPARRGPYDQGRPASETPIFDSLYDEYRRLFRALPGDRTGEEELRFEGFGTIHGTGTSGGAASWRYYGRAEQGHLPGAYYHGEVSVPGRNFPAALPPARRDAGG</sequence>
<dbReference type="RefSeq" id="WP_019434620.1">
    <property type="nucleotide sequence ID" value="NZ_CP054938.1"/>
</dbReference>
<dbReference type="STRING" id="1176198.SAMN05444716_10234"/>
<proteinExistence type="predicted"/>
<evidence type="ECO:0000256" key="1">
    <source>
        <dbReference type="SAM" id="MobiDB-lite"/>
    </source>
</evidence>
<keyword evidence="3" id="KW-1185">Reference proteome</keyword>
<feature type="region of interest" description="Disordered" evidence="1">
    <location>
        <begin position="1"/>
        <end position="42"/>
    </location>
</feature>
<name>A0A1I6QHN1_9ACTN</name>
<protein>
    <submittedName>
        <fullName evidence="2">Uncharacterized protein</fullName>
    </submittedName>
</protein>
<gene>
    <name evidence="2" type="ORF">SAMN05444716_10234</name>
</gene>
<evidence type="ECO:0000313" key="2">
    <source>
        <dbReference type="EMBL" id="SFS51865.1"/>
    </source>
</evidence>
<accession>A0A1I6QHN1</accession>
<reference evidence="3" key="1">
    <citation type="submission" date="2016-10" db="EMBL/GenBank/DDBJ databases">
        <authorList>
            <person name="Varghese N."/>
            <person name="Submissions S."/>
        </authorList>
    </citation>
    <scope>NUCLEOTIDE SEQUENCE [LARGE SCALE GENOMIC DNA]</scope>
    <source>
        <strain evidence="3">CGMCC 4.7047</strain>
    </source>
</reference>
<dbReference type="AlphaFoldDB" id="A0A1I6QHN1"/>
<dbReference type="Proteomes" id="UP000198873">
    <property type="component" value="Unassembled WGS sequence"/>
</dbReference>
<organism evidence="2 3">
    <name type="scientific">Streptomyces harbinensis</name>
    <dbReference type="NCBI Taxonomy" id="1176198"/>
    <lineage>
        <taxon>Bacteria</taxon>
        <taxon>Bacillati</taxon>
        <taxon>Actinomycetota</taxon>
        <taxon>Actinomycetes</taxon>
        <taxon>Kitasatosporales</taxon>
        <taxon>Streptomycetaceae</taxon>
        <taxon>Streptomyces</taxon>
    </lineage>
</organism>